<protein>
    <recommendedName>
        <fullName evidence="8">POU domain protein</fullName>
    </recommendedName>
</protein>
<dbReference type="InterPro" id="IPR017970">
    <property type="entry name" value="Homeobox_CS"/>
</dbReference>
<dbReference type="PROSITE" id="PS00035">
    <property type="entry name" value="POU_1"/>
    <property type="match status" value="1"/>
</dbReference>
<dbReference type="GO" id="GO:0000978">
    <property type="term" value="F:RNA polymerase II cis-regulatory region sequence-specific DNA binding"/>
    <property type="evidence" value="ECO:0007669"/>
    <property type="project" value="TreeGrafter"/>
</dbReference>
<dbReference type="PROSITE" id="PS51179">
    <property type="entry name" value="POU_3"/>
    <property type="match status" value="1"/>
</dbReference>
<evidence type="ECO:0000259" key="11">
    <source>
        <dbReference type="PROSITE" id="PS51179"/>
    </source>
</evidence>
<dbReference type="InterPro" id="IPR013847">
    <property type="entry name" value="POU"/>
</dbReference>
<keyword evidence="5 6" id="KW-0539">Nucleus</keyword>
<dbReference type="SUPFAM" id="SSF46689">
    <property type="entry name" value="Homeodomain-like"/>
    <property type="match status" value="1"/>
</dbReference>
<feature type="domain" description="Homeobox" evidence="10">
    <location>
        <begin position="253"/>
        <end position="292"/>
    </location>
</feature>
<dbReference type="PRINTS" id="PR00028">
    <property type="entry name" value="POUDOMAIN"/>
</dbReference>
<evidence type="ECO:0000256" key="4">
    <source>
        <dbReference type="ARBA" id="ARBA00023155"/>
    </source>
</evidence>
<comment type="similarity">
    <text evidence="8">Belongs to the POU transcription factor family.</text>
</comment>
<dbReference type="PANTHER" id="PTHR11636:SF89">
    <property type="entry name" value="POU DOMAIN PROTEIN 2, ISOFORM B-RELATED"/>
    <property type="match status" value="1"/>
</dbReference>
<evidence type="ECO:0000256" key="5">
    <source>
        <dbReference type="ARBA" id="ARBA00023242"/>
    </source>
</evidence>
<dbReference type="PANTHER" id="PTHR11636">
    <property type="entry name" value="POU DOMAIN"/>
    <property type="match status" value="1"/>
</dbReference>
<dbReference type="Pfam" id="PF00046">
    <property type="entry name" value="Homeodomain"/>
    <property type="match status" value="1"/>
</dbReference>
<keyword evidence="13" id="KW-1185">Reference proteome</keyword>
<reference evidence="12" key="2">
    <citation type="submission" date="2025-09" db="UniProtKB">
        <authorList>
            <consortium name="Ensembl"/>
        </authorList>
    </citation>
    <scope>IDENTIFICATION</scope>
</reference>
<evidence type="ECO:0000256" key="3">
    <source>
        <dbReference type="ARBA" id="ARBA00023125"/>
    </source>
</evidence>
<evidence type="ECO:0000256" key="6">
    <source>
        <dbReference type="PROSITE-ProRule" id="PRU00108"/>
    </source>
</evidence>
<evidence type="ECO:0000256" key="1">
    <source>
        <dbReference type="ARBA" id="ARBA00003263"/>
    </source>
</evidence>
<dbReference type="InterPro" id="IPR001356">
    <property type="entry name" value="HD"/>
</dbReference>
<sequence length="320" mass="34927">MATAASNHYSVLSAPSSAPPPHSESGSMQQAAVYRDAHTLLQNDYGTLPGGGHPLSHAHQWLTALSHGDAGAPWPSSPLGEQDVKPVLHDSDREELQNSSSLQQQRQQQRHPHHDARAWRTSAATTHIPGMATSEGQSLVYSQSGFGLMPHGGHQDQSDEDTPTSDELEQFAKQFKQRRIKLGFTQADVGLALGTLYGNVFSQTTICRFEALQLSFKNMCKLKPLLNKWLEETDSNTGSPTNLDKIAAQGSHFLKCPKPGAAEINSLADSLQLEKEVVRVWFCNRRQKEKRMTPAGGQIPGGEDMYGDTPPHHGGQTPVQ</sequence>
<evidence type="ECO:0000313" key="12">
    <source>
        <dbReference type="Ensembl" id="ENSMMOP00000020054.1"/>
    </source>
</evidence>
<evidence type="ECO:0000256" key="9">
    <source>
        <dbReference type="SAM" id="MobiDB-lite"/>
    </source>
</evidence>
<dbReference type="InterPro" id="IPR010982">
    <property type="entry name" value="Lambda_DNA-bd_dom_sf"/>
</dbReference>
<dbReference type="GO" id="GO:0000981">
    <property type="term" value="F:DNA-binding transcription factor activity, RNA polymerase II-specific"/>
    <property type="evidence" value="ECO:0007669"/>
    <property type="project" value="InterPro"/>
</dbReference>
<dbReference type="Gene3D" id="1.10.260.40">
    <property type="entry name" value="lambda repressor-like DNA-binding domains"/>
    <property type="match status" value="1"/>
</dbReference>
<dbReference type="Gene3D" id="1.10.10.60">
    <property type="entry name" value="Homeodomain-like"/>
    <property type="match status" value="1"/>
</dbReference>
<reference evidence="12" key="1">
    <citation type="submission" date="2025-08" db="UniProtKB">
        <authorList>
            <consortium name="Ensembl"/>
        </authorList>
    </citation>
    <scope>IDENTIFICATION</scope>
</reference>
<dbReference type="PROSITE" id="PS00465">
    <property type="entry name" value="POU_2"/>
    <property type="match status" value="1"/>
</dbReference>
<dbReference type="FunFam" id="1.10.260.40:FF:000001">
    <property type="entry name" value="POU domain protein"/>
    <property type="match status" value="1"/>
</dbReference>
<keyword evidence="3 6" id="KW-0238">DNA-binding</keyword>
<keyword evidence="4 6" id="KW-0371">Homeobox</keyword>
<dbReference type="Proteomes" id="UP000261620">
    <property type="component" value="Unplaced"/>
</dbReference>
<accession>A0A3Q3X477</accession>
<organism evidence="12 13">
    <name type="scientific">Mola mola</name>
    <name type="common">Ocean sunfish</name>
    <name type="synonym">Tetraodon mola</name>
    <dbReference type="NCBI Taxonomy" id="94237"/>
    <lineage>
        <taxon>Eukaryota</taxon>
        <taxon>Metazoa</taxon>
        <taxon>Chordata</taxon>
        <taxon>Craniata</taxon>
        <taxon>Vertebrata</taxon>
        <taxon>Euteleostomi</taxon>
        <taxon>Actinopterygii</taxon>
        <taxon>Neopterygii</taxon>
        <taxon>Teleostei</taxon>
        <taxon>Neoteleostei</taxon>
        <taxon>Acanthomorphata</taxon>
        <taxon>Eupercaria</taxon>
        <taxon>Tetraodontiformes</taxon>
        <taxon>Molidae</taxon>
        <taxon>Mola</taxon>
    </lineage>
</organism>
<dbReference type="InterPro" id="IPR050255">
    <property type="entry name" value="POU_domain_TF"/>
</dbReference>
<feature type="compositionally biased region" description="Low complexity" evidence="9">
    <location>
        <begin position="97"/>
        <end position="107"/>
    </location>
</feature>
<dbReference type="PROSITE" id="PS50071">
    <property type="entry name" value="HOMEOBOX_2"/>
    <property type="match status" value="1"/>
</dbReference>
<dbReference type="SMART" id="SM00389">
    <property type="entry name" value="HOX"/>
    <property type="match status" value="1"/>
</dbReference>
<feature type="domain" description="POU-specific" evidence="11">
    <location>
        <begin position="160"/>
        <end position="234"/>
    </location>
</feature>
<dbReference type="AlphaFoldDB" id="A0A3Q3X477"/>
<dbReference type="SMART" id="SM00352">
    <property type="entry name" value="POU"/>
    <property type="match status" value="1"/>
</dbReference>
<proteinExistence type="inferred from homology"/>
<feature type="region of interest" description="Disordered" evidence="9">
    <location>
        <begin position="291"/>
        <end position="320"/>
    </location>
</feature>
<name>A0A3Q3X477_MOLML</name>
<keyword evidence="8" id="KW-0804">Transcription</keyword>
<dbReference type="Pfam" id="PF00157">
    <property type="entry name" value="Pou"/>
    <property type="match status" value="1"/>
</dbReference>
<dbReference type="PROSITE" id="PS00027">
    <property type="entry name" value="HOMEOBOX_1"/>
    <property type="match status" value="1"/>
</dbReference>
<dbReference type="OMA" id="EEHHSHS"/>
<dbReference type="STRING" id="94237.ENSMMOP00000020054"/>
<feature type="region of interest" description="Disordered" evidence="9">
    <location>
        <begin position="92"/>
        <end position="119"/>
    </location>
</feature>
<dbReference type="InterPro" id="IPR009057">
    <property type="entry name" value="Homeodomain-like_sf"/>
</dbReference>
<evidence type="ECO:0000256" key="7">
    <source>
        <dbReference type="RuleBase" id="RU000682"/>
    </source>
</evidence>
<feature type="DNA-binding region" description="Homeobox" evidence="6">
    <location>
        <begin position="255"/>
        <end position="293"/>
    </location>
</feature>
<feature type="region of interest" description="Disordered" evidence="9">
    <location>
        <begin position="1"/>
        <end position="29"/>
    </location>
</feature>
<evidence type="ECO:0000256" key="2">
    <source>
        <dbReference type="ARBA" id="ARBA00004123"/>
    </source>
</evidence>
<feature type="region of interest" description="Disordered" evidence="9">
    <location>
        <begin position="143"/>
        <end position="166"/>
    </location>
</feature>
<dbReference type="InterPro" id="IPR000327">
    <property type="entry name" value="POU_dom"/>
</dbReference>
<comment type="function">
    <text evidence="1">Sequence-specific transcription factor which is part of a developmental regulatory system that provides cells with specific positional identities on the anterior-posterior axis.</text>
</comment>
<evidence type="ECO:0000259" key="10">
    <source>
        <dbReference type="PROSITE" id="PS50071"/>
    </source>
</evidence>
<dbReference type="CDD" id="cd00086">
    <property type="entry name" value="homeodomain"/>
    <property type="match status" value="1"/>
</dbReference>
<dbReference type="GO" id="GO:0005634">
    <property type="term" value="C:nucleus"/>
    <property type="evidence" value="ECO:0007669"/>
    <property type="project" value="UniProtKB-SubCell"/>
</dbReference>
<evidence type="ECO:0000313" key="13">
    <source>
        <dbReference type="Proteomes" id="UP000261620"/>
    </source>
</evidence>
<evidence type="ECO:0000256" key="8">
    <source>
        <dbReference type="RuleBase" id="RU361194"/>
    </source>
</evidence>
<dbReference type="Ensembl" id="ENSMMOT00000020388.1">
    <property type="protein sequence ID" value="ENSMMOP00000020054.1"/>
    <property type="gene ID" value="ENSMMOG00000015238.1"/>
</dbReference>
<comment type="subcellular location">
    <subcellularLocation>
        <location evidence="2 6 7">Nucleus</location>
    </subcellularLocation>
</comment>
<dbReference type="SUPFAM" id="SSF47413">
    <property type="entry name" value="lambda repressor-like DNA-binding domains"/>
    <property type="match status" value="1"/>
</dbReference>